<organism evidence="1">
    <name type="scientific">viral metagenome</name>
    <dbReference type="NCBI Taxonomy" id="1070528"/>
    <lineage>
        <taxon>unclassified sequences</taxon>
        <taxon>metagenomes</taxon>
        <taxon>organismal metagenomes</taxon>
    </lineage>
</organism>
<dbReference type="EMBL" id="MN740071">
    <property type="protein sequence ID" value="QHT86550.1"/>
    <property type="molecule type" value="Genomic_DNA"/>
</dbReference>
<dbReference type="AlphaFoldDB" id="A0A6C0I1P6"/>
<proteinExistence type="predicted"/>
<protein>
    <submittedName>
        <fullName evidence="1">Uncharacterized protein</fullName>
    </submittedName>
</protein>
<evidence type="ECO:0000313" key="1">
    <source>
        <dbReference type="EMBL" id="QHT86550.1"/>
    </source>
</evidence>
<name>A0A6C0I1P6_9ZZZZ</name>
<reference evidence="1" key="1">
    <citation type="journal article" date="2020" name="Nature">
        <title>Giant virus diversity and host interactions through global metagenomics.</title>
        <authorList>
            <person name="Schulz F."/>
            <person name="Roux S."/>
            <person name="Paez-Espino D."/>
            <person name="Jungbluth S."/>
            <person name="Walsh D.A."/>
            <person name="Denef V.J."/>
            <person name="McMahon K.D."/>
            <person name="Konstantinidis K.T."/>
            <person name="Eloe-Fadrosh E.A."/>
            <person name="Kyrpides N.C."/>
            <person name="Woyke T."/>
        </authorList>
    </citation>
    <scope>NUCLEOTIDE SEQUENCE</scope>
    <source>
        <strain evidence="1">GVMAG-M-3300023184-186</strain>
    </source>
</reference>
<sequence>MCLGKIFSIINDYKLLQMHIFFNCIFKININITNNYGKI</sequence>
<accession>A0A6C0I1P6</accession>